<feature type="region of interest" description="Disordered" evidence="1">
    <location>
        <begin position="87"/>
        <end position="114"/>
    </location>
</feature>
<reference evidence="2 3" key="1">
    <citation type="journal article" date="2018" name="BMC Genomics">
        <title>Genomic comparison of Trypanosoma conorhini and Trypanosoma rangeli to Trypanosoma cruzi strains of high and low virulence.</title>
        <authorList>
            <person name="Bradwell K.R."/>
            <person name="Koparde V.N."/>
            <person name="Matveyev A.V."/>
            <person name="Serrano M.G."/>
            <person name="Alves J.M."/>
            <person name="Parikh H."/>
            <person name="Huang B."/>
            <person name="Lee V."/>
            <person name="Espinosa-Alvarez O."/>
            <person name="Ortiz P.A."/>
            <person name="Costa-Martins A.G."/>
            <person name="Teixeira M.M."/>
            <person name="Buck G.A."/>
        </authorList>
    </citation>
    <scope>NUCLEOTIDE SEQUENCE [LARGE SCALE GENOMIC DNA]</scope>
    <source>
        <strain evidence="2 3">AM80</strain>
    </source>
</reference>
<dbReference type="RefSeq" id="XP_029234595.1">
    <property type="nucleotide sequence ID" value="XM_029385542.1"/>
</dbReference>
<organism evidence="2 3">
    <name type="scientific">Trypanosoma rangeli</name>
    <dbReference type="NCBI Taxonomy" id="5698"/>
    <lineage>
        <taxon>Eukaryota</taxon>
        <taxon>Discoba</taxon>
        <taxon>Euglenozoa</taxon>
        <taxon>Kinetoplastea</taxon>
        <taxon>Metakinetoplastina</taxon>
        <taxon>Trypanosomatida</taxon>
        <taxon>Trypanosomatidae</taxon>
        <taxon>Trypanosoma</taxon>
        <taxon>Herpetosoma</taxon>
    </lineage>
</organism>
<comment type="caution">
    <text evidence="2">The sequence shown here is derived from an EMBL/GenBank/DDBJ whole genome shotgun (WGS) entry which is preliminary data.</text>
</comment>
<name>A0A422MYU6_TRYRA</name>
<accession>A0A422MYU6</accession>
<dbReference type="Proteomes" id="UP000283634">
    <property type="component" value="Unassembled WGS sequence"/>
</dbReference>
<feature type="region of interest" description="Disordered" evidence="1">
    <location>
        <begin position="25"/>
        <end position="48"/>
    </location>
</feature>
<feature type="compositionally biased region" description="Polar residues" evidence="1">
    <location>
        <begin position="103"/>
        <end position="114"/>
    </location>
</feature>
<dbReference type="GeneID" id="40332749"/>
<protein>
    <submittedName>
        <fullName evidence="2">Uncharacterized protein</fullName>
    </submittedName>
</protein>
<evidence type="ECO:0000256" key="1">
    <source>
        <dbReference type="SAM" id="MobiDB-lite"/>
    </source>
</evidence>
<dbReference type="EMBL" id="MKGL01000470">
    <property type="protein sequence ID" value="RNE98359.1"/>
    <property type="molecule type" value="Genomic_DNA"/>
</dbReference>
<dbReference type="AlphaFoldDB" id="A0A422MYU6"/>
<sequence>MEKTVMGIRNNTTCRTSFLERYSDKRHYGSGDNNRFPLSSKPDVGGNSRSTKCTLCEMYASKNHLRVIGREQSPHCHNMDFLRHPRWLEQSSPNTREIEAASQHGSGSHPTFRK</sequence>
<gene>
    <name evidence="2" type="ORF">TraAM80_08816</name>
</gene>
<evidence type="ECO:0000313" key="3">
    <source>
        <dbReference type="Proteomes" id="UP000283634"/>
    </source>
</evidence>
<keyword evidence="3" id="KW-1185">Reference proteome</keyword>
<proteinExistence type="predicted"/>
<evidence type="ECO:0000313" key="2">
    <source>
        <dbReference type="EMBL" id="RNE98359.1"/>
    </source>
</evidence>